<dbReference type="KEGG" id="ail:FLP10_02345"/>
<dbReference type="InterPro" id="IPR000600">
    <property type="entry name" value="ROK"/>
</dbReference>
<evidence type="ECO:0000256" key="1">
    <source>
        <dbReference type="ARBA" id="ARBA00006479"/>
    </source>
</evidence>
<dbReference type="InterPro" id="IPR043129">
    <property type="entry name" value="ATPase_NBD"/>
</dbReference>
<organism evidence="2 3">
    <name type="scientific">Agromyces intestinalis</name>
    <dbReference type="NCBI Taxonomy" id="2592652"/>
    <lineage>
        <taxon>Bacteria</taxon>
        <taxon>Bacillati</taxon>
        <taxon>Actinomycetota</taxon>
        <taxon>Actinomycetes</taxon>
        <taxon>Micrococcales</taxon>
        <taxon>Microbacteriaceae</taxon>
        <taxon>Agromyces</taxon>
    </lineage>
</organism>
<evidence type="ECO:0000313" key="3">
    <source>
        <dbReference type="Proteomes" id="UP000324678"/>
    </source>
</evidence>
<dbReference type="Proteomes" id="UP000324678">
    <property type="component" value="Chromosome"/>
</dbReference>
<dbReference type="OrthoDB" id="8772678at2"/>
<accession>A0A5C1YBA4</accession>
<dbReference type="PANTHER" id="PTHR18964">
    <property type="entry name" value="ROK (REPRESSOR, ORF, KINASE) FAMILY"/>
    <property type="match status" value="1"/>
</dbReference>
<comment type="similarity">
    <text evidence="1">Belongs to the ROK (NagC/XylR) family.</text>
</comment>
<dbReference type="RefSeq" id="WP_149159407.1">
    <property type="nucleotide sequence ID" value="NZ_CP043505.1"/>
</dbReference>
<dbReference type="Pfam" id="PF00480">
    <property type="entry name" value="ROK"/>
    <property type="match status" value="1"/>
</dbReference>
<name>A0A5C1YBA4_9MICO</name>
<proteinExistence type="inferred from homology"/>
<gene>
    <name evidence="2" type="ORF">FLP10_02345</name>
</gene>
<dbReference type="EMBL" id="CP043505">
    <property type="protein sequence ID" value="QEO13383.1"/>
    <property type="molecule type" value="Genomic_DNA"/>
</dbReference>
<keyword evidence="3" id="KW-1185">Reference proteome</keyword>
<evidence type="ECO:0000313" key="2">
    <source>
        <dbReference type="EMBL" id="QEO13383.1"/>
    </source>
</evidence>
<dbReference type="SUPFAM" id="SSF53067">
    <property type="entry name" value="Actin-like ATPase domain"/>
    <property type="match status" value="1"/>
</dbReference>
<reference evidence="2 3" key="1">
    <citation type="submission" date="2019-09" db="EMBL/GenBank/DDBJ databases">
        <title>Genome sequencing of strain KACC 19306.</title>
        <authorList>
            <person name="Heo J."/>
            <person name="Kim S.-J."/>
            <person name="Kim J.-S."/>
            <person name="Hong S.-B."/>
            <person name="Kwon S.-W."/>
        </authorList>
    </citation>
    <scope>NUCLEOTIDE SEQUENCE [LARGE SCALE GENOMIC DNA]</scope>
    <source>
        <strain evidence="2 3">KACC 19306</strain>
    </source>
</reference>
<protein>
    <submittedName>
        <fullName evidence="2">ROK family protein</fullName>
    </submittedName>
</protein>
<dbReference type="AlphaFoldDB" id="A0A5C1YBA4"/>
<dbReference type="PANTHER" id="PTHR18964:SF169">
    <property type="entry name" value="N-ACETYLMANNOSAMINE KINASE"/>
    <property type="match status" value="1"/>
</dbReference>
<sequence>MPSLALAVDFGGTKVEAALVDADAAVVPGSRHRHPTGPDRTADQLDAAVAEVVRGAVSTLPGGVDLAGIGIGSAGPVDVAAGTVSPLNVPAWRGHPLADRVRALVPGVPVDLRIDGLCIALAEHWVGAGRGAHNLLGMIVSTGVGGGLVLGDRGAPSPSGNGGHIGHVEVGGFDDACPCGGRGCLEAIASGPRTVAWARTQGFEGTTGEDLAAAHAAGDPVAIAAVERAGRAIGQAVASATNLVDLDVVAIGGGFSRVSPALFEHARAAVTRRTAFDFVRRVKIVPSGLGDEGPLIGAAALVHRPELVG</sequence>
<dbReference type="Gene3D" id="3.30.420.40">
    <property type="match status" value="2"/>
</dbReference>